<accession>X6LY25</accession>
<evidence type="ECO:0000313" key="1">
    <source>
        <dbReference type="EMBL" id="ETO06052.1"/>
    </source>
</evidence>
<dbReference type="EMBL" id="ASPP01027546">
    <property type="protein sequence ID" value="ETO06052.1"/>
    <property type="molecule type" value="Genomic_DNA"/>
</dbReference>
<protein>
    <submittedName>
        <fullName evidence="1">Uncharacterized protein</fullName>
    </submittedName>
</protein>
<organism evidence="1 2">
    <name type="scientific">Reticulomyxa filosa</name>
    <dbReference type="NCBI Taxonomy" id="46433"/>
    <lineage>
        <taxon>Eukaryota</taxon>
        <taxon>Sar</taxon>
        <taxon>Rhizaria</taxon>
        <taxon>Retaria</taxon>
        <taxon>Foraminifera</taxon>
        <taxon>Monothalamids</taxon>
        <taxon>Reticulomyxidae</taxon>
        <taxon>Reticulomyxa</taxon>
    </lineage>
</organism>
<reference evidence="1 2" key="1">
    <citation type="journal article" date="2013" name="Curr. Biol.">
        <title>The Genome of the Foraminiferan Reticulomyxa filosa.</title>
        <authorList>
            <person name="Glockner G."/>
            <person name="Hulsmann N."/>
            <person name="Schleicher M."/>
            <person name="Noegel A.A."/>
            <person name="Eichinger L."/>
            <person name="Gallinger C."/>
            <person name="Pawlowski J."/>
            <person name="Sierra R."/>
            <person name="Euteneuer U."/>
            <person name="Pillet L."/>
            <person name="Moustafa A."/>
            <person name="Platzer M."/>
            <person name="Groth M."/>
            <person name="Szafranski K."/>
            <person name="Schliwa M."/>
        </authorList>
    </citation>
    <scope>NUCLEOTIDE SEQUENCE [LARGE SCALE GENOMIC DNA]</scope>
</reference>
<gene>
    <name evidence="1" type="ORF">RFI_31342</name>
</gene>
<comment type="caution">
    <text evidence="1">The sequence shown here is derived from an EMBL/GenBank/DDBJ whole genome shotgun (WGS) entry which is preliminary data.</text>
</comment>
<sequence length="194" mass="22338">MKSIDKHVSIFVITFAHWNAIMEMENYGHGANLERKICSKASLSGCFKISTNSKSSMSEPVEEISKTDVGIGIKATPNQEKKKSCKDWEKERKRNFKREYTTHVITKCGMETATMVRRFADGAIRDREIEKRKKRVGIILCGIESMCLQMNANDIHDRTSQFQQQQQQVNQQLQSSAIQLNQKTAKRSHYCMRT</sequence>
<keyword evidence="2" id="KW-1185">Reference proteome</keyword>
<name>X6LY25_RETFI</name>
<proteinExistence type="predicted"/>
<dbReference type="Proteomes" id="UP000023152">
    <property type="component" value="Unassembled WGS sequence"/>
</dbReference>
<evidence type="ECO:0000313" key="2">
    <source>
        <dbReference type="Proteomes" id="UP000023152"/>
    </source>
</evidence>
<dbReference type="AlphaFoldDB" id="X6LY25"/>